<protein>
    <submittedName>
        <fullName evidence="2">Uncharacterized protein</fullName>
    </submittedName>
</protein>
<dbReference type="EMBL" id="JRKL02005475">
    <property type="protein sequence ID" value="KAF3950415.1"/>
    <property type="molecule type" value="Genomic_DNA"/>
</dbReference>
<keyword evidence="3" id="KW-1185">Reference proteome</keyword>
<keyword evidence="1" id="KW-0812">Transmembrane</keyword>
<proteinExistence type="predicted"/>
<comment type="caution">
    <text evidence="2">The sequence shown here is derived from an EMBL/GenBank/DDBJ whole genome shotgun (WGS) entry which is preliminary data.</text>
</comment>
<accession>A0A8J4QBL0</accession>
<dbReference type="Proteomes" id="UP000737018">
    <property type="component" value="Unassembled WGS sequence"/>
</dbReference>
<keyword evidence="1" id="KW-0472">Membrane</keyword>
<organism evidence="2 3">
    <name type="scientific">Castanea mollissima</name>
    <name type="common">Chinese chestnut</name>
    <dbReference type="NCBI Taxonomy" id="60419"/>
    <lineage>
        <taxon>Eukaryota</taxon>
        <taxon>Viridiplantae</taxon>
        <taxon>Streptophyta</taxon>
        <taxon>Embryophyta</taxon>
        <taxon>Tracheophyta</taxon>
        <taxon>Spermatophyta</taxon>
        <taxon>Magnoliopsida</taxon>
        <taxon>eudicotyledons</taxon>
        <taxon>Gunneridae</taxon>
        <taxon>Pentapetalae</taxon>
        <taxon>rosids</taxon>
        <taxon>fabids</taxon>
        <taxon>Fagales</taxon>
        <taxon>Fagaceae</taxon>
        <taxon>Castanea</taxon>
    </lineage>
</organism>
<evidence type="ECO:0000256" key="1">
    <source>
        <dbReference type="SAM" id="Phobius"/>
    </source>
</evidence>
<sequence>MSQVSYQFERAFNWDGIGFVLEEELSGDVCNPIGWRRFKVCILELMTLAQRGMAGKALQEARAMEVACLIFDCIVVFHMVFFLM</sequence>
<keyword evidence="1" id="KW-1133">Transmembrane helix</keyword>
<feature type="transmembrane region" description="Helical" evidence="1">
    <location>
        <begin position="63"/>
        <end position="83"/>
    </location>
</feature>
<name>A0A8J4QBL0_9ROSI</name>
<evidence type="ECO:0000313" key="2">
    <source>
        <dbReference type="EMBL" id="KAF3950415.1"/>
    </source>
</evidence>
<evidence type="ECO:0000313" key="3">
    <source>
        <dbReference type="Proteomes" id="UP000737018"/>
    </source>
</evidence>
<dbReference type="AlphaFoldDB" id="A0A8J4QBL0"/>
<reference evidence="2" key="1">
    <citation type="submission" date="2020-03" db="EMBL/GenBank/DDBJ databases">
        <title>Castanea mollissima Vanexum genome sequencing.</title>
        <authorList>
            <person name="Staton M."/>
        </authorList>
    </citation>
    <scope>NUCLEOTIDE SEQUENCE</scope>
    <source>
        <tissue evidence="2">Leaf</tissue>
    </source>
</reference>
<gene>
    <name evidence="2" type="ORF">CMV_023828</name>
</gene>